<protein>
    <recommendedName>
        <fullName evidence="1">Reverse transcriptase domain-containing protein</fullName>
    </recommendedName>
</protein>
<reference evidence="2 3" key="1">
    <citation type="submission" date="2024-09" db="EMBL/GenBank/DDBJ databases">
        <title>Chromosome-scale assembly of Riccia sorocarpa.</title>
        <authorList>
            <person name="Paukszto L."/>
        </authorList>
    </citation>
    <scope>NUCLEOTIDE SEQUENCE [LARGE SCALE GENOMIC DNA]</scope>
    <source>
        <strain evidence="2">LP-2024</strain>
        <tissue evidence="2">Aerial parts of the thallus</tissue>
    </source>
</reference>
<dbReference type="AlphaFoldDB" id="A0ABD3HDJ0"/>
<evidence type="ECO:0000313" key="2">
    <source>
        <dbReference type="EMBL" id="KAL3688936.1"/>
    </source>
</evidence>
<dbReference type="InterPro" id="IPR043502">
    <property type="entry name" value="DNA/RNA_pol_sf"/>
</dbReference>
<dbReference type="Proteomes" id="UP001633002">
    <property type="component" value="Unassembled WGS sequence"/>
</dbReference>
<dbReference type="CDD" id="cd01650">
    <property type="entry name" value="RT_nLTR_like"/>
    <property type="match status" value="1"/>
</dbReference>
<evidence type="ECO:0000259" key="1">
    <source>
        <dbReference type="PROSITE" id="PS50878"/>
    </source>
</evidence>
<accession>A0ABD3HDJ0</accession>
<gene>
    <name evidence="2" type="ORF">R1sor_015245</name>
</gene>
<organism evidence="2 3">
    <name type="scientific">Riccia sorocarpa</name>
    <dbReference type="NCBI Taxonomy" id="122646"/>
    <lineage>
        <taxon>Eukaryota</taxon>
        <taxon>Viridiplantae</taxon>
        <taxon>Streptophyta</taxon>
        <taxon>Embryophyta</taxon>
        <taxon>Marchantiophyta</taxon>
        <taxon>Marchantiopsida</taxon>
        <taxon>Marchantiidae</taxon>
        <taxon>Marchantiales</taxon>
        <taxon>Ricciaceae</taxon>
        <taxon>Riccia</taxon>
    </lineage>
</organism>
<proteinExistence type="predicted"/>
<feature type="domain" description="Reverse transcriptase" evidence="1">
    <location>
        <begin position="1"/>
        <end position="332"/>
    </location>
</feature>
<evidence type="ECO:0000313" key="3">
    <source>
        <dbReference type="Proteomes" id="UP001633002"/>
    </source>
</evidence>
<dbReference type="PROSITE" id="PS50878">
    <property type="entry name" value="RT_POL"/>
    <property type="match status" value="1"/>
</dbReference>
<dbReference type="InterPro" id="IPR000477">
    <property type="entry name" value="RT_dom"/>
</dbReference>
<dbReference type="PANTHER" id="PTHR31635:SF196">
    <property type="entry name" value="REVERSE TRANSCRIPTASE DOMAIN-CONTAINING PROTEIN-RELATED"/>
    <property type="match status" value="1"/>
</dbReference>
<dbReference type="EMBL" id="JBJQOH010000004">
    <property type="protein sequence ID" value="KAL3688936.1"/>
    <property type="molecule type" value="Genomic_DNA"/>
</dbReference>
<dbReference type="Pfam" id="PF00078">
    <property type="entry name" value="RVT_1"/>
    <property type="match status" value="1"/>
</dbReference>
<keyword evidence="3" id="KW-1185">Reference proteome</keyword>
<name>A0ABD3HDJ0_9MARC</name>
<comment type="caution">
    <text evidence="2">The sequence shown here is derived from an EMBL/GenBank/DDBJ whole genome shotgun (WGS) entry which is preliminary data.</text>
</comment>
<dbReference type="PANTHER" id="PTHR31635">
    <property type="entry name" value="REVERSE TRANSCRIPTASE DOMAIN-CONTAINING PROTEIN-RELATED"/>
    <property type="match status" value="1"/>
</dbReference>
<dbReference type="SUPFAM" id="SSF56672">
    <property type="entry name" value="DNA/RNA polymerases"/>
    <property type="match status" value="1"/>
</dbReference>
<sequence>MVVRRDGSIEISQFVILLRITEGESRLMDAVPTDEEIDNTIKTLKRGKSSGLDGVTNDFILKCWDIVRGNCISMIQCFWERKSLLHKNTQGCIKLFAKNEERQWLKNWHLITLMSCTYKIISKLRANRLTPFLMYLINSELTGFIPGRRINDNILTLRLAEEWSNLSGEENLFVKLDFTKAFDRVSYTFRWHTLRVMGLSEDSIRRIRGLMVGGSSRVHVNEAFSQPIKIKRGVRQGCPLAPLLFVLCNQPMIQALRKEESSGNLQGLQLPGHQSILHELFADDTSLFIRAQARNFLHARKVIKKFEVASGASLNMQKSMVMALGLHAIEPG</sequence>